<dbReference type="GO" id="GO:0044774">
    <property type="term" value="P:mitotic DNA integrity checkpoint signaling"/>
    <property type="evidence" value="ECO:0007669"/>
    <property type="project" value="TreeGrafter"/>
</dbReference>
<comment type="caution">
    <text evidence="2">The sequence shown here is derived from an EMBL/GenBank/DDBJ whole genome shotgun (WGS) entry which is preliminary data.</text>
</comment>
<dbReference type="GO" id="GO:0000729">
    <property type="term" value="P:DNA double-strand break processing"/>
    <property type="evidence" value="ECO:0007669"/>
    <property type="project" value="TreeGrafter"/>
</dbReference>
<dbReference type="GO" id="GO:0042800">
    <property type="term" value="F:histone H3K4 methyltransferase activity"/>
    <property type="evidence" value="ECO:0007669"/>
    <property type="project" value="TreeGrafter"/>
</dbReference>
<dbReference type="EMBL" id="JYDP01000208">
    <property type="protein sequence ID" value="KRZ03015.1"/>
    <property type="molecule type" value="Genomic_DNA"/>
</dbReference>
<dbReference type="GO" id="GO:0000014">
    <property type="term" value="F:single-stranded DNA endodeoxyribonuclease activity"/>
    <property type="evidence" value="ECO:0007669"/>
    <property type="project" value="TreeGrafter"/>
</dbReference>
<dbReference type="PANTHER" id="PTHR46060:SF2">
    <property type="entry name" value="HISTONE-LYSINE N-METHYLTRANSFERASE SETMAR"/>
    <property type="match status" value="1"/>
</dbReference>
<dbReference type="Proteomes" id="UP000055024">
    <property type="component" value="Unassembled WGS sequence"/>
</dbReference>
<dbReference type="Gene3D" id="1.10.10.10">
    <property type="entry name" value="Winged helix-like DNA-binding domain superfamily/Winged helix DNA-binding domain"/>
    <property type="match status" value="1"/>
</dbReference>
<dbReference type="GO" id="GO:0000793">
    <property type="term" value="C:condensed chromosome"/>
    <property type="evidence" value="ECO:0007669"/>
    <property type="project" value="TreeGrafter"/>
</dbReference>
<dbReference type="GO" id="GO:0035861">
    <property type="term" value="C:site of double-strand break"/>
    <property type="evidence" value="ECO:0007669"/>
    <property type="project" value="TreeGrafter"/>
</dbReference>
<reference evidence="2 3" key="1">
    <citation type="submission" date="2015-01" db="EMBL/GenBank/DDBJ databases">
        <title>Evolution of Trichinella species and genotypes.</title>
        <authorList>
            <person name="Korhonen P.K."/>
            <person name="Edoardo P."/>
            <person name="Giuseppe L.R."/>
            <person name="Gasser R.B."/>
        </authorList>
    </citation>
    <scope>NUCLEOTIDE SEQUENCE [LARGE SCALE GENOMIC DNA]</scope>
    <source>
        <strain evidence="2">ISS1029</strain>
    </source>
</reference>
<dbReference type="GO" id="GO:0003690">
    <property type="term" value="F:double-stranded DNA binding"/>
    <property type="evidence" value="ECO:0007669"/>
    <property type="project" value="TreeGrafter"/>
</dbReference>
<dbReference type="GO" id="GO:0044547">
    <property type="term" value="F:DNA topoisomerase binding"/>
    <property type="evidence" value="ECO:0007669"/>
    <property type="project" value="TreeGrafter"/>
</dbReference>
<sequence>MDCQVDKHEHFRHPPIFAFNQGSKGSKAARDICSVYREGAVSERTAQRWFSRLKKGKFDVTDSPRSGWLVQFNEDRLNELMHKDPHQSTRELSQQMGYSHDTVTHHLHSVCELQNRVHGCQTWLSVVIKQKRFDLQHGVLVQHDNAALTVICVWGLWRTMLDNIFGHVVLLTGNHCSLQLLPGEVQECFYKLCKSMKDQRFFKDLLQHNNDGLSTPAKEFHLFVITSLTL</sequence>
<dbReference type="InterPro" id="IPR052709">
    <property type="entry name" value="Transposase-MT_Hybrid"/>
</dbReference>
<dbReference type="InterPro" id="IPR036388">
    <property type="entry name" value="WH-like_DNA-bd_sf"/>
</dbReference>
<dbReference type="GO" id="GO:0005634">
    <property type="term" value="C:nucleus"/>
    <property type="evidence" value="ECO:0007669"/>
    <property type="project" value="TreeGrafter"/>
</dbReference>
<proteinExistence type="predicted"/>
<dbReference type="AlphaFoldDB" id="A0A0V1GXD8"/>
<protein>
    <submittedName>
        <fullName evidence="2">Histone-lysine N-methyltransferase SETMAR</fullName>
    </submittedName>
</protein>
<accession>A0A0V1GXD8</accession>
<organism evidence="2 3">
    <name type="scientific">Trichinella zimbabwensis</name>
    <dbReference type="NCBI Taxonomy" id="268475"/>
    <lineage>
        <taxon>Eukaryota</taxon>
        <taxon>Metazoa</taxon>
        <taxon>Ecdysozoa</taxon>
        <taxon>Nematoda</taxon>
        <taxon>Enoplea</taxon>
        <taxon>Dorylaimia</taxon>
        <taxon>Trichinellida</taxon>
        <taxon>Trichinellidae</taxon>
        <taxon>Trichinella</taxon>
    </lineage>
</organism>
<dbReference type="GO" id="GO:0015074">
    <property type="term" value="P:DNA integration"/>
    <property type="evidence" value="ECO:0007669"/>
    <property type="project" value="TreeGrafter"/>
</dbReference>
<evidence type="ECO:0000313" key="3">
    <source>
        <dbReference type="Proteomes" id="UP000055024"/>
    </source>
</evidence>
<dbReference type="Gene3D" id="1.10.10.1450">
    <property type="match status" value="1"/>
</dbReference>
<keyword evidence="3" id="KW-1185">Reference proteome</keyword>
<dbReference type="STRING" id="268475.A0A0V1GXD8"/>
<dbReference type="GO" id="GO:0003697">
    <property type="term" value="F:single-stranded DNA binding"/>
    <property type="evidence" value="ECO:0007669"/>
    <property type="project" value="TreeGrafter"/>
</dbReference>
<dbReference type="OrthoDB" id="6137736at2759"/>
<evidence type="ECO:0000259" key="1">
    <source>
        <dbReference type="Pfam" id="PF17906"/>
    </source>
</evidence>
<dbReference type="InterPro" id="IPR041426">
    <property type="entry name" value="Mos1_HTH"/>
</dbReference>
<feature type="domain" description="Mos1 transposase HTH" evidence="1">
    <location>
        <begin position="8"/>
        <end position="57"/>
    </location>
</feature>
<dbReference type="GO" id="GO:0031297">
    <property type="term" value="P:replication fork processing"/>
    <property type="evidence" value="ECO:0007669"/>
    <property type="project" value="TreeGrafter"/>
</dbReference>
<dbReference type="GO" id="GO:0032259">
    <property type="term" value="P:methylation"/>
    <property type="evidence" value="ECO:0007669"/>
    <property type="project" value="UniProtKB-KW"/>
</dbReference>
<dbReference type="GO" id="GO:0046975">
    <property type="term" value="F:histone H3K36 methyltransferase activity"/>
    <property type="evidence" value="ECO:0007669"/>
    <property type="project" value="TreeGrafter"/>
</dbReference>
<dbReference type="PANTHER" id="PTHR46060">
    <property type="entry name" value="MARINER MOS1 TRANSPOSASE-LIKE PROTEIN"/>
    <property type="match status" value="1"/>
</dbReference>
<keyword evidence="2" id="KW-0489">Methyltransferase</keyword>
<name>A0A0V1GXD8_9BILA</name>
<dbReference type="Pfam" id="PF17906">
    <property type="entry name" value="HTH_48"/>
    <property type="match status" value="1"/>
</dbReference>
<gene>
    <name evidence="2" type="primary">SETMAR</name>
    <name evidence="2" type="ORF">T11_7406</name>
</gene>
<dbReference type="GO" id="GO:0006303">
    <property type="term" value="P:double-strand break repair via nonhomologous end joining"/>
    <property type="evidence" value="ECO:0007669"/>
    <property type="project" value="TreeGrafter"/>
</dbReference>
<keyword evidence="2" id="KW-0808">Transferase</keyword>
<evidence type="ECO:0000313" key="2">
    <source>
        <dbReference type="EMBL" id="KRZ03015.1"/>
    </source>
</evidence>